<organism evidence="1 2">
    <name type="scientific">Pseudomonas putida</name>
    <name type="common">Arthrobacter siderocapsulatus</name>
    <dbReference type="NCBI Taxonomy" id="303"/>
    <lineage>
        <taxon>Bacteria</taxon>
        <taxon>Pseudomonadati</taxon>
        <taxon>Pseudomonadota</taxon>
        <taxon>Gammaproteobacteria</taxon>
        <taxon>Pseudomonadales</taxon>
        <taxon>Pseudomonadaceae</taxon>
        <taxon>Pseudomonas</taxon>
    </lineage>
</organism>
<name>A0A2Z4RN13_PSEPU</name>
<gene>
    <name evidence="1" type="ORF">DKY63_19625</name>
</gene>
<protein>
    <submittedName>
        <fullName evidence="1">Uncharacterized protein</fullName>
    </submittedName>
</protein>
<evidence type="ECO:0000313" key="1">
    <source>
        <dbReference type="EMBL" id="AWY41995.1"/>
    </source>
</evidence>
<accession>A0A2Z4RN13</accession>
<dbReference type="AlphaFoldDB" id="A0A2Z4RN13"/>
<dbReference type="EMBL" id="CP029693">
    <property type="protein sequence ID" value="AWY41995.1"/>
    <property type="molecule type" value="Genomic_DNA"/>
</dbReference>
<sequence length="62" mass="7046">MFQTTDMLNVPPSSRAGSLLQGFWASPQIPVADQKQARQTPEKSGVCRFWPPRYHSPIFWGI</sequence>
<dbReference type="OrthoDB" id="7032826at2"/>
<reference evidence="1 2" key="1">
    <citation type="submission" date="2018-05" db="EMBL/GenBank/DDBJ databases">
        <title>Whole genome sequence of Pseudomonas putida JBC17.</title>
        <authorList>
            <person name="Lee Y.H."/>
            <person name="David K."/>
        </authorList>
    </citation>
    <scope>NUCLEOTIDE SEQUENCE [LARGE SCALE GENOMIC DNA]</scope>
    <source>
        <strain evidence="1 2">JBC17</strain>
    </source>
</reference>
<proteinExistence type="predicted"/>
<evidence type="ECO:0000313" key="2">
    <source>
        <dbReference type="Proteomes" id="UP000250299"/>
    </source>
</evidence>
<dbReference type="Proteomes" id="UP000250299">
    <property type="component" value="Chromosome"/>
</dbReference>